<feature type="compositionally biased region" description="Basic and acidic residues" evidence="1">
    <location>
        <begin position="1"/>
        <end position="14"/>
    </location>
</feature>
<comment type="caution">
    <text evidence="2">The sequence shown here is derived from an EMBL/GenBank/DDBJ whole genome shotgun (WGS) entry which is preliminary data.</text>
</comment>
<proteinExistence type="predicted"/>
<feature type="region of interest" description="Disordered" evidence="1">
    <location>
        <begin position="1"/>
        <end position="30"/>
    </location>
</feature>
<evidence type="ECO:0000256" key="1">
    <source>
        <dbReference type="SAM" id="MobiDB-lite"/>
    </source>
</evidence>
<evidence type="ECO:0000313" key="3">
    <source>
        <dbReference type="Proteomes" id="UP001287286"/>
    </source>
</evidence>
<sequence>MPGLLPRDDDDSRPPKRPPSQRVWADPPSPSPWFVYSLHVRRLGLESGSGPPPPSLYQLYVPPPSAHRAGDGGGKRGFDWYIPFPPPAYPFFPSHVNPREATASRGILLRTWYPFQPGSLAVFPPMASEILGHRRHIARAQRAIVFATAFTLLGPRTYHHSVTPSGTAYPGPSVTWEGQATYEKRARCELQRRSHAGGVAVVDLVVVVVVGGGGGGDVVVITRVPPWTPAKTPFLLSQNTVRALYRFLVYILLPLLPLRCFFPPLLECPLVGDMRASEARPAPHAPPPPPPPPPPVPGSSPMMQDRQTGESEGGPPIFSMMTPHLALAPFPPGRRQGEEGGRASRAPRNKTERGRACVCPAGGHFRCVPGVELRTSP</sequence>
<feature type="compositionally biased region" description="Pro residues" evidence="1">
    <location>
        <begin position="283"/>
        <end position="298"/>
    </location>
</feature>
<keyword evidence="3" id="KW-1185">Reference proteome</keyword>
<accession>A0ABR0C161</accession>
<dbReference type="EMBL" id="JAWRVI010000018">
    <property type="protein sequence ID" value="KAK4089761.1"/>
    <property type="molecule type" value="Genomic_DNA"/>
</dbReference>
<name>A0ABR0C161_PURLI</name>
<feature type="region of interest" description="Disordered" evidence="1">
    <location>
        <begin position="278"/>
        <end position="377"/>
    </location>
</feature>
<reference evidence="2 3" key="1">
    <citation type="journal article" date="2024" name="Microbiol. Resour. Announc.">
        <title>Genome annotations for the ascomycete fungi Trichoderma harzianum, Trichoderma aggressivum, and Purpureocillium lilacinum.</title>
        <authorList>
            <person name="Beijen E.P.W."/>
            <person name="Ohm R.A."/>
        </authorList>
    </citation>
    <scope>NUCLEOTIDE SEQUENCE [LARGE SCALE GENOMIC DNA]</scope>
    <source>
        <strain evidence="2 3">CBS 150709</strain>
    </source>
</reference>
<gene>
    <name evidence="2" type="ORF">Purlil1_5864</name>
</gene>
<dbReference type="Proteomes" id="UP001287286">
    <property type="component" value="Unassembled WGS sequence"/>
</dbReference>
<evidence type="ECO:0000313" key="2">
    <source>
        <dbReference type="EMBL" id="KAK4089761.1"/>
    </source>
</evidence>
<organism evidence="2 3">
    <name type="scientific">Purpureocillium lilacinum</name>
    <name type="common">Paecilomyces lilacinus</name>
    <dbReference type="NCBI Taxonomy" id="33203"/>
    <lineage>
        <taxon>Eukaryota</taxon>
        <taxon>Fungi</taxon>
        <taxon>Dikarya</taxon>
        <taxon>Ascomycota</taxon>
        <taxon>Pezizomycotina</taxon>
        <taxon>Sordariomycetes</taxon>
        <taxon>Hypocreomycetidae</taxon>
        <taxon>Hypocreales</taxon>
        <taxon>Ophiocordycipitaceae</taxon>
        <taxon>Purpureocillium</taxon>
    </lineage>
</organism>
<protein>
    <submittedName>
        <fullName evidence="2">Uncharacterized protein</fullName>
    </submittedName>
</protein>